<keyword evidence="1" id="KW-1133">Transmembrane helix</keyword>
<keyword evidence="3" id="KW-1185">Reference proteome</keyword>
<evidence type="ECO:0000256" key="1">
    <source>
        <dbReference type="SAM" id="Phobius"/>
    </source>
</evidence>
<organism evidence="2 3">
    <name type="scientific">Paenibacillus lignilyticus</name>
    <dbReference type="NCBI Taxonomy" id="1172615"/>
    <lineage>
        <taxon>Bacteria</taxon>
        <taxon>Bacillati</taxon>
        <taxon>Bacillota</taxon>
        <taxon>Bacilli</taxon>
        <taxon>Bacillales</taxon>
        <taxon>Paenibacillaceae</taxon>
        <taxon>Paenibacillus</taxon>
    </lineage>
</organism>
<keyword evidence="1" id="KW-0812">Transmembrane</keyword>
<protein>
    <submittedName>
        <fullName evidence="2">YjcZ family sporulation protein</fullName>
    </submittedName>
</protein>
<gene>
    <name evidence="2" type="ORF">I8J30_00485</name>
</gene>
<evidence type="ECO:0000313" key="2">
    <source>
        <dbReference type="EMBL" id="MBP3961176.1"/>
    </source>
</evidence>
<keyword evidence="1" id="KW-0472">Membrane</keyword>
<comment type="caution">
    <text evidence="2">The sequence shown here is derived from an EMBL/GenBank/DDBJ whole genome shotgun (WGS) entry which is preliminary data.</text>
</comment>
<dbReference type="RefSeq" id="WP_143111642.1">
    <property type="nucleotide sequence ID" value="NZ_JAGKSP010000001.1"/>
</dbReference>
<evidence type="ECO:0000313" key="3">
    <source>
        <dbReference type="Proteomes" id="UP000673394"/>
    </source>
</evidence>
<dbReference type="EMBL" id="JAGKSP010000001">
    <property type="protein sequence ID" value="MBP3961176.1"/>
    <property type="molecule type" value="Genomic_DNA"/>
</dbReference>
<reference evidence="2 3" key="1">
    <citation type="submission" date="2021-04" db="EMBL/GenBank/DDBJ databases">
        <title>Paenibacillus sp. DLE-14 whole genome sequence.</title>
        <authorList>
            <person name="Ham Y.J."/>
        </authorList>
    </citation>
    <scope>NUCLEOTIDE SEQUENCE [LARGE SCALE GENOMIC DNA]</scope>
    <source>
        <strain evidence="2 3">DLE-14</strain>
    </source>
</reference>
<sequence>MQGVGGAGVGCGGGPGVLWTSAGVILVLYILLVIVLRGGFY</sequence>
<proteinExistence type="predicted"/>
<name>A0ABS5C5B2_9BACL</name>
<dbReference type="Proteomes" id="UP000673394">
    <property type="component" value="Unassembled WGS sequence"/>
</dbReference>
<accession>A0ABS5C5B2</accession>
<feature type="transmembrane region" description="Helical" evidence="1">
    <location>
        <begin position="16"/>
        <end position="36"/>
    </location>
</feature>